<reference evidence="1 2" key="1">
    <citation type="journal article" date="2019" name="Commun. Biol.">
        <title>The bagworm genome reveals a unique fibroin gene that provides high tensile strength.</title>
        <authorList>
            <person name="Kono N."/>
            <person name="Nakamura H."/>
            <person name="Ohtoshi R."/>
            <person name="Tomita M."/>
            <person name="Numata K."/>
            <person name="Arakawa K."/>
        </authorList>
    </citation>
    <scope>NUCLEOTIDE SEQUENCE [LARGE SCALE GENOMIC DNA]</scope>
</reference>
<protein>
    <submittedName>
        <fullName evidence="1">Uncharacterized protein</fullName>
    </submittedName>
</protein>
<gene>
    <name evidence="1" type="ORF">EVAR_70547_1</name>
</gene>
<name>A0A4C1SLY6_EUMVA</name>
<organism evidence="1 2">
    <name type="scientific">Eumeta variegata</name>
    <name type="common">Bagworm moth</name>
    <name type="synonym">Eumeta japonica</name>
    <dbReference type="NCBI Taxonomy" id="151549"/>
    <lineage>
        <taxon>Eukaryota</taxon>
        <taxon>Metazoa</taxon>
        <taxon>Ecdysozoa</taxon>
        <taxon>Arthropoda</taxon>
        <taxon>Hexapoda</taxon>
        <taxon>Insecta</taxon>
        <taxon>Pterygota</taxon>
        <taxon>Neoptera</taxon>
        <taxon>Endopterygota</taxon>
        <taxon>Lepidoptera</taxon>
        <taxon>Glossata</taxon>
        <taxon>Ditrysia</taxon>
        <taxon>Tineoidea</taxon>
        <taxon>Psychidae</taxon>
        <taxon>Oiketicinae</taxon>
        <taxon>Eumeta</taxon>
    </lineage>
</organism>
<evidence type="ECO:0000313" key="1">
    <source>
        <dbReference type="EMBL" id="GBP02238.1"/>
    </source>
</evidence>
<sequence>MTSLQTAPADYRSATQLEPLKNSFGRPIALLSPNFNRYGVLCILSSTASDDGSHWLTEANNLKTKEKSSNTLYLPVIFEFPVILPSDSDLMAVRLPREYL</sequence>
<dbReference type="AlphaFoldDB" id="A0A4C1SLY6"/>
<dbReference type="EMBL" id="BGZK01003529">
    <property type="protein sequence ID" value="GBP02238.1"/>
    <property type="molecule type" value="Genomic_DNA"/>
</dbReference>
<evidence type="ECO:0000313" key="2">
    <source>
        <dbReference type="Proteomes" id="UP000299102"/>
    </source>
</evidence>
<dbReference type="Proteomes" id="UP000299102">
    <property type="component" value="Unassembled WGS sequence"/>
</dbReference>
<keyword evidence="2" id="KW-1185">Reference proteome</keyword>
<accession>A0A4C1SLY6</accession>
<comment type="caution">
    <text evidence="1">The sequence shown here is derived from an EMBL/GenBank/DDBJ whole genome shotgun (WGS) entry which is preliminary data.</text>
</comment>
<proteinExistence type="predicted"/>